<evidence type="ECO:0000256" key="15">
    <source>
        <dbReference type="ARBA" id="ARBA00038456"/>
    </source>
</evidence>
<dbReference type="CDD" id="cd03443">
    <property type="entry name" value="PaaI_thioesterase"/>
    <property type="match status" value="1"/>
</dbReference>
<dbReference type="EC" id="3.1.2.2" evidence="16"/>
<proteinExistence type="inferred from homology"/>
<sequence>MTEPAFQDQYPDDVSHCFGCGRLNDHGHQLKSRWDGDETVAWFRPEPYHTATPGFVYGGLIASLVDCHGTATAAAASHRAEGRPMGPDETLRFVTASLHVDFLRPTPLGGPLQVRGQVETLTARKAVVAVSVIADGTVCARGRVVAVRMPETMGATAGPAARIMEDAGS</sequence>
<evidence type="ECO:0000256" key="6">
    <source>
        <dbReference type="ARBA" id="ARBA00022703"/>
    </source>
</evidence>
<dbReference type="GO" id="GO:0006631">
    <property type="term" value="P:fatty acid metabolic process"/>
    <property type="evidence" value="ECO:0007669"/>
    <property type="project" value="UniProtKB-KW"/>
</dbReference>
<keyword evidence="26" id="KW-1185">Reference proteome</keyword>
<comment type="catalytic activity">
    <reaction evidence="13">
        <text>(5Z,8Z,11Z,14Z)-eicosatetraenoyl-CoA + H2O = (5Z,8Z,11Z,14Z)-eicosatetraenoate + CoA + H(+)</text>
        <dbReference type="Rhea" id="RHEA:40151"/>
        <dbReference type="ChEBI" id="CHEBI:15377"/>
        <dbReference type="ChEBI" id="CHEBI:15378"/>
        <dbReference type="ChEBI" id="CHEBI:32395"/>
        <dbReference type="ChEBI" id="CHEBI:57287"/>
        <dbReference type="ChEBI" id="CHEBI:57368"/>
    </reaction>
    <physiologicalReaction direction="left-to-right" evidence="13">
        <dbReference type="Rhea" id="RHEA:40152"/>
    </physiologicalReaction>
</comment>
<evidence type="ECO:0000256" key="16">
    <source>
        <dbReference type="ARBA" id="ARBA00038848"/>
    </source>
</evidence>
<evidence type="ECO:0000256" key="2">
    <source>
        <dbReference type="ARBA" id="ARBA00004496"/>
    </source>
</evidence>
<gene>
    <name evidence="25" type="ORF">GGD88_002475</name>
</gene>
<keyword evidence="5" id="KW-0963">Cytoplasm</keyword>
<dbReference type="GO" id="GO:0005737">
    <property type="term" value="C:cytoplasm"/>
    <property type="evidence" value="ECO:0007669"/>
    <property type="project" value="UniProtKB-SubCell"/>
</dbReference>
<dbReference type="InterPro" id="IPR052365">
    <property type="entry name" value="THEM4/THEM5_acyl-CoA_thioest"/>
</dbReference>
<comment type="catalytic activity">
    <reaction evidence="23">
        <text>tetradecanoyl-CoA + H2O = tetradecanoate + CoA + H(+)</text>
        <dbReference type="Rhea" id="RHEA:40119"/>
        <dbReference type="ChEBI" id="CHEBI:15377"/>
        <dbReference type="ChEBI" id="CHEBI:15378"/>
        <dbReference type="ChEBI" id="CHEBI:30807"/>
        <dbReference type="ChEBI" id="CHEBI:57287"/>
        <dbReference type="ChEBI" id="CHEBI:57385"/>
    </reaction>
    <physiologicalReaction direction="left-to-right" evidence="23">
        <dbReference type="Rhea" id="RHEA:40120"/>
    </physiologicalReaction>
</comment>
<evidence type="ECO:0000313" key="26">
    <source>
        <dbReference type="Proteomes" id="UP000555728"/>
    </source>
</evidence>
<dbReference type="InterPro" id="IPR006683">
    <property type="entry name" value="Thioestr_dom"/>
</dbReference>
<dbReference type="RefSeq" id="WP_184435845.1">
    <property type="nucleotide sequence ID" value="NZ_JACIGI010000020.1"/>
</dbReference>
<dbReference type="GO" id="GO:0016790">
    <property type="term" value="F:thiolester hydrolase activity"/>
    <property type="evidence" value="ECO:0007669"/>
    <property type="project" value="UniProtKB-ARBA"/>
</dbReference>
<keyword evidence="7" id="KW-0378">Hydrolase</keyword>
<comment type="catalytic activity">
    <reaction evidence="14">
        <text>(9Z)-octadecenoyl-CoA + H2O = (9Z)-octadecenoate + CoA + H(+)</text>
        <dbReference type="Rhea" id="RHEA:40139"/>
        <dbReference type="ChEBI" id="CHEBI:15377"/>
        <dbReference type="ChEBI" id="CHEBI:15378"/>
        <dbReference type="ChEBI" id="CHEBI:30823"/>
        <dbReference type="ChEBI" id="CHEBI:57287"/>
        <dbReference type="ChEBI" id="CHEBI:57387"/>
    </reaction>
    <physiologicalReaction direction="left-to-right" evidence="14">
        <dbReference type="Rhea" id="RHEA:40140"/>
    </physiologicalReaction>
</comment>
<evidence type="ECO:0000256" key="12">
    <source>
        <dbReference type="ARBA" id="ARBA00023273"/>
    </source>
</evidence>
<keyword evidence="4" id="KW-1003">Cell membrane</keyword>
<evidence type="ECO:0000256" key="5">
    <source>
        <dbReference type="ARBA" id="ARBA00022490"/>
    </source>
</evidence>
<evidence type="ECO:0000256" key="21">
    <source>
        <dbReference type="ARBA" id="ARBA00047969"/>
    </source>
</evidence>
<dbReference type="PANTHER" id="PTHR12418">
    <property type="entry name" value="ACYL-COENZYME A THIOESTERASE THEM4"/>
    <property type="match status" value="1"/>
</dbReference>
<evidence type="ECO:0000256" key="19">
    <source>
        <dbReference type="ARBA" id="ARBA00047588"/>
    </source>
</evidence>
<evidence type="ECO:0000256" key="9">
    <source>
        <dbReference type="ARBA" id="ARBA00022946"/>
    </source>
</evidence>
<evidence type="ECO:0000256" key="17">
    <source>
        <dbReference type="ARBA" id="ARBA00040123"/>
    </source>
</evidence>
<keyword evidence="8" id="KW-0276">Fatty acid metabolism</keyword>
<evidence type="ECO:0000256" key="23">
    <source>
        <dbReference type="ARBA" id="ARBA00048180"/>
    </source>
</evidence>
<dbReference type="PANTHER" id="PTHR12418:SF19">
    <property type="entry name" value="ACYL-COENZYME A THIOESTERASE THEM4"/>
    <property type="match status" value="1"/>
</dbReference>
<evidence type="ECO:0000256" key="18">
    <source>
        <dbReference type="ARBA" id="ARBA00043210"/>
    </source>
</evidence>
<keyword evidence="10" id="KW-0443">Lipid metabolism</keyword>
<evidence type="ECO:0000256" key="3">
    <source>
        <dbReference type="ARBA" id="ARBA00004632"/>
    </source>
</evidence>
<keyword evidence="12" id="KW-0966">Cell projection</keyword>
<comment type="similarity">
    <text evidence="15">Belongs to the THEM4/THEM5 thioesterase family.</text>
</comment>
<evidence type="ECO:0000313" key="25">
    <source>
        <dbReference type="EMBL" id="MBB4286738.1"/>
    </source>
</evidence>
<dbReference type="AlphaFoldDB" id="A0A7W6WLH6"/>
<keyword evidence="9" id="KW-0809">Transit peptide</keyword>
<dbReference type="EMBL" id="JACIGI010000020">
    <property type="protein sequence ID" value="MBB4286738.1"/>
    <property type="molecule type" value="Genomic_DNA"/>
</dbReference>
<reference evidence="25 26" key="1">
    <citation type="submission" date="2020-08" db="EMBL/GenBank/DDBJ databases">
        <title>Genome sequencing of Purple Non-Sulfur Bacteria from various extreme environments.</title>
        <authorList>
            <person name="Mayer M."/>
        </authorList>
    </citation>
    <scope>NUCLEOTIDE SEQUENCE [LARGE SCALE GENOMIC DNA]</scope>
    <source>
        <strain evidence="25 26">JA135</strain>
    </source>
</reference>
<dbReference type="GO" id="GO:0016020">
    <property type="term" value="C:membrane"/>
    <property type="evidence" value="ECO:0007669"/>
    <property type="project" value="UniProtKB-SubCell"/>
</dbReference>
<organism evidence="25 26">
    <name type="scientific">Roseospira goensis</name>
    <dbReference type="NCBI Taxonomy" id="391922"/>
    <lineage>
        <taxon>Bacteria</taxon>
        <taxon>Pseudomonadati</taxon>
        <taxon>Pseudomonadota</taxon>
        <taxon>Alphaproteobacteria</taxon>
        <taxon>Rhodospirillales</taxon>
        <taxon>Rhodospirillaceae</taxon>
        <taxon>Roseospira</taxon>
    </lineage>
</organism>
<keyword evidence="11" id="KW-0472">Membrane</keyword>
<evidence type="ECO:0000256" key="22">
    <source>
        <dbReference type="ARBA" id="ARBA00048074"/>
    </source>
</evidence>
<evidence type="ECO:0000256" key="11">
    <source>
        <dbReference type="ARBA" id="ARBA00023136"/>
    </source>
</evidence>
<comment type="subcellular location">
    <subcellularLocation>
        <location evidence="3">Cell projection</location>
        <location evidence="3">Ruffle membrane</location>
    </subcellularLocation>
    <subcellularLocation>
        <location evidence="2">Cytoplasm</location>
    </subcellularLocation>
    <subcellularLocation>
        <location evidence="1">Membrane</location>
        <topology evidence="1">Peripheral membrane protein</topology>
    </subcellularLocation>
</comment>
<evidence type="ECO:0000256" key="4">
    <source>
        <dbReference type="ARBA" id="ARBA00022475"/>
    </source>
</evidence>
<comment type="catalytic activity">
    <reaction evidence="20">
        <text>hexadecanoyl-CoA + H2O = hexadecanoate + CoA + H(+)</text>
        <dbReference type="Rhea" id="RHEA:16645"/>
        <dbReference type="ChEBI" id="CHEBI:7896"/>
        <dbReference type="ChEBI" id="CHEBI:15377"/>
        <dbReference type="ChEBI" id="CHEBI:15378"/>
        <dbReference type="ChEBI" id="CHEBI:57287"/>
        <dbReference type="ChEBI" id="CHEBI:57379"/>
        <dbReference type="EC" id="3.1.2.2"/>
    </reaction>
    <physiologicalReaction direction="left-to-right" evidence="20">
        <dbReference type="Rhea" id="RHEA:16646"/>
    </physiologicalReaction>
</comment>
<evidence type="ECO:0000259" key="24">
    <source>
        <dbReference type="Pfam" id="PF03061"/>
    </source>
</evidence>
<dbReference type="Gene3D" id="3.10.129.10">
    <property type="entry name" value="Hotdog Thioesterase"/>
    <property type="match status" value="1"/>
</dbReference>
<evidence type="ECO:0000256" key="8">
    <source>
        <dbReference type="ARBA" id="ARBA00022832"/>
    </source>
</evidence>
<dbReference type="InterPro" id="IPR029069">
    <property type="entry name" value="HotDog_dom_sf"/>
</dbReference>
<dbReference type="SUPFAM" id="SSF54637">
    <property type="entry name" value="Thioesterase/thiol ester dehydrase-isomerase"/>
    <property type="match status" value="1"/>
</dbReference>
<evidence type="ECO:0000256" key="1">
    <source>
        <dbReference type="ARBA" id="ARBA00004170"/>
    </source>
</evidence>
<feature type="domain" description="Thioesterase" evidence="24">
    <location>
        <begin position="54"/>
        <end position="137"/>
    </location>
</feature>
<evidence type="ECO:0000256" key="14">
    <source>
        <dbReference type="ARBA" id="ARBA00037002"/>
    </source>
</evidence>
<comment type="catalytic activity">
    <reaction evidence="19">
        <text>octanoyl-CoA + H2O = octanoate + CoA + H(+)</text>
        <dbReference type="Rhea" id="RHEA:30143"/>
        <dbReference type="ChEBI" id="CHEBI:15377"/>
        <dbReference type="ChEBI" id="CHEBI:15378"/>
        <dbReference type="ChEBI" id="CHEBI:25646"/>
        <dbReference type="ChEBI" id="CHEBI:57287"/>
        <dbReference type="ChEBI" id="CHEBI:57386"/>
    </reaction>
    <physiologicalReaction direction="left-to-right" evidence="19">
        <dbReference type="Rhea" id="RHEA:30144"/>
    </physiologicalReaction>
</comment>
<keyword evidence="6" id="KW-0053">Apoptosis</keyword>
<comment type="caution">
    <text evidence="25">The sequence shown here is derived from an EMBL/GenBank/DDBJ whole genome shotgun (WGS) entry which is preliminary data.</text>
</comment>
<comment type="catalytic activity">
    <reaction evidence="21">
        <text>decanoyl-CoA + H2O = decanoate + CoA + H(+)</text>
        <dbReference type="Rhea" id="RHEA:40059"/>
        <dbReference type="ChEBI" id="CHEBI:15377"/>
        <dbReference type="ChEBI" id="CHEBI:15378"/>
        <dbReference type="ChEBI" id="CHEBI:27689"/>
        <dbReference type="ChEBI" id="CHEBI:57287"/>
        <dbReference type="ChEBI" id="CHEBI:61430"/>
    </reaction>
    <physiologicalReaction direction="left-to-right" evidence="21">
        <dbReference type="Rhea" id="RHEA:40060"/>
    </physiologicalReaction>
</comment>
<dbReference type="Pfam" id="PF03061">
    <property type="entry name" value="4HBT"/>
    <property type="match status" value="1"/>
</dbReference>
<evidence type="ECO:0000256" key="10">
    <source>
        <dbReference type="ARBA" id="ARBA00023098"/>
    </source>
</evidence>
<comment type="catalytic activity">
    <reaction evidence="22">
        <text>dodecanoyl-CoA + H2O = dodecanoate + CoA + H(+)</text>
        <dbReference type="Rhea" id="RHEA:30135"/>
        <dbReference type="ChEBI" id="CHEBI:15377"/>
        <dbReference type="ChEBI" id="CHEBI:15378"/>
        <dbReference type="ChEBI" id="CHEBI:18262"/>
        <dbReference type="ChEBI" id="CHEBI:57287"/>
        <dbReference type="ChEBI" id="CHEBI:57375"/>
    </reaction>
    <physiologicalReaction direction="left-to-right" evidence="22">
        <dbReference type="Rhea" id="RHEA:30136"/>
    </physiologicalReaction>
</comment>
<evidence type="ECO:0000256" key="13">
    <source>
        <dbReference type="ARBA" id="ARBA00035852"/>
    </source>
</evidence>
<evidence type="ECO:0000256" key="7">
    <source>
        <dbReference type="ARBA" id="ARBA00022801"/>
    </source>
</evidence>
<evidence type="ECO:0000256" key="20">
    <source>
        <dbReference type="ARBA" id="ARBA00047734"/>
    </source>
</evidence>
<protein>
    <recommendedName>
        <fullName evidence="17">Acyl-coenzyme A thioesterase THEM4</fullName>
        <ecNumber evidence="16">3.1.2.2</ecNumber>
    </recommendedName>
    <alternativeName>
        <fullName evidence="18">Thioesterase superfamily member 4</fullName>
    </alternativeName>
</protein>
<accession>A0A7W6WLH6</accession>
<dbReference type="Proteomes" id="UP000555728">
    <property type="component" value="Unassembled WGS sequence"/>
</dbReference>
<name>A0A7W6WLH6_9PROT</name>